<evidence type="ECO:0000313" key="3">
    <source>
        <dbReference type="EMBL" id="MBO8443792.1"/>
    </source>
</evidence>
<reference evidence="3" key="2">
    <citation type="journal article" date="2021" name="PeerJ">
        <title>Extensive microbial diversity within the chicken gut microbiome revealed by metagenomics and culture.</title>
        <authorList>
            <person name="Gilroy R."/>
            <person name="Ravi A."/>
            <person name="Getino M."/>
            <person name="Pursley I."/>
            <person name="Horton D.L."/>
            <person name="Alikhan N.F."/>
            <person name="Baker D."/>
            <person name="Gharbi K."/>
            <person name="Hall N."/>
            <person name="Watson M."/>
            <person name="Adriaenssens E.M."/>
            <person name="Foster-Nyarko E."/>
            <person name="Jarju S."/>
            <person name="Secka A."/>
            <person name="Antonio M."/>
            <person name="Oren A."/>
            <person name="Chaudhuri R.R."/>
            <person name="La Ragione R."/>
            <person name="Hildebrand F."/>
            <person name="Pallen M.J."/>
        </authorList>
    </citation>
    <scope>NUCLEOTIDE SEQUENCE</scope>
    <source>
        <strain evidence="3">11167</strain>
    </source>
</reference>
<dbReference type="Proteomes" id="UP000823633">
    <property type="component" value="Unassembled WGS sequence"/>
</dbReference>
<reference evidence="3" key="1">
    <citation type="submission" date="2020-10" db="EMBL/GenBank/DDBJ databases">
        <authorList>
            <person name="Gilroy R."/>
        </authorList>
    </citation>
    <scope>NUCLEOTIDE SEQUENCE</scope>
    <source>
        <strain evidence="3">11167</strain>
    </source>
</reference>
<feature type="domain" description="Alpha/beta hydrolase fold-3" evidence="2">
    <location>
        <begin position="93"/>
        <end position="286"/>
    </location>
</feature>
<evidence type="ECO:0000313" key="4">
    <source>
        <dbReference type="Proteomes" id="UP000823633"/>
    </source>
</evidence>
<proteinExistence type="predicted"/>
<dbReference type="SUPFAM" id="SSF53474">
    <property type="entry name" value="alpha/beta-Hydrolases"/>
    <property type="match status" value="1"/>
</dbReference>
<comment type="caution">
    <text evidence="3">The sequence shown here is derived from an EMBL/GenBank/DDBJ whole genome shotgun (WGS) entry which is preliminary data.</text>
</comment>
<dbReference type="Gene3D" id="3.40.50.1820">
    <property type="entry name" value="alpha/beta hydrolase"/>
    <property type="match status" value="1"/>
</dbReference>
<dbReference type="PANTHER" id="PTHR48081:SF8">
    <property type="entry name" value="ALPHA_BETA HYDROLASE FOLD-3 DOMAIN-CONTAINING PROTEIN-RELATED"/>
    <property type="match status" value="1"/>
</dbReference>
<gene>
    <name evidence="3" type="ORF">IAC42_08590</name>
</gene>
<dbReference type="EMBL" id="JADIMU010000057">
    <property type="protein sequence ID" value="MBO8443792.1"/>
    <property type="molecule type" value="Genomic_DNA"/>
</dbReference>
<evidence type="ECO:0000256" key="1">
    <source>
        <dbReference type="ARBA" id="ARBA00022801"/>
    </source>
</evidence>
<sequence length="311" mass="34706">MVLILVCLLVAIIVVYATLRMRRYPLDRGLRILAPLSYPLFLVRRPVLRFANSVIRHMPGGKPLEGMEVRRGDIDGVKVTLYRPEGVGDGDILVYFHGGGFFLEAAPYLRRKCMRYALGAGIPVLAVDYRTSDRFPWPAQLEDAVKVLTHVAPKAKRIAIGGDSAGGMIAQSLATWAGRNGIAIGFLMLVYPVLDRRMETASMKDFTHSPAWNSRLSRRMWSILLSGSSAFENPAELDDFSHQPTTYIEAARFDCLRDEALVFASRLEEHHVSVECHLVEGACHGYDVLESSRTARTMLAQRIEALKKAFS</sequence>
<dbReference type="GO" id="GO:0016787">
    <property type="term" value="F:hydrolase activity"/>
    <property type="evidence" value="ECO:0007669"/>
    <property type="project" value="UniProtKB-KW"/>
</dbReference>
<organism evidence="3 4">
    <name type="scientific">Candidatus Aphodenecus pullistercoris</name>
    <dbReference type="NCBI Taxonomy" id="2840669"/>
    <lineage>
        <taxon>Bacteria</taxon>
        <taxon>Pseudomonadati</taxon>
        <taxon>Spirochaetota</taxon>
        <taxon>Spirochaetia</taxon>
        <taxon>Spirochaetales</taxon>
        <taxon>Candidatus Aphodenecus</taxon>
    </lineage>
</organism>
<dbReference type="AlphaFoldDB" id="A0A9D9HBP2"/>
<evidence type="ECO:0000259" key="2">
    <source>
        <dbReference type="Pfam" id="PF07859"/>
    </source>
</evidence>
<dbReference type="PANTHER" id="PTHR48081">
    <property type="entry name" value="AB HYDROLASE SUPERFAMILY PROTEIN C4A8.06C"/>
    <property type="match status" value="1"/>
</dbReference>
<name>A0A9D9HBP2_9SPIR</name>
<dbReference type="InterPro" id="IPR029058">
    <property type="entry name" value="AB_hydrolase_fold"/>
</dbReference>
<dbReference type="InterPro" id="IPR050300">
    <property type="entry name" value="GDXG_lipolytic_enzyme"/>
</dbReference>
<protein>
    <submittedName>
        <fullName evidence="3">Alpha/beta fold hydrolase</fullName>
    </submittedName>
</protein>
<keyword evidence="1 3" id="KW-0378">Hydrolase</keyword>
<dbReference type="InterPro" id="IPR013094">
    <property type="entry name" value="AB_hydrolase_3"/>
</dbReference>
<accession>A0A9D9HBP2</accession>
<dbReference type="Pfam" id="PF07859">
    <property type="entry name" value="Abhydrolase_3"/>
    <property type="match status" value="1"/>
</dbReference>